<name>A0A9W7I9I2_HIBTR</name>
<evidence type="ECO:0000256" key="2">
    <source>
        <dbReference type="SAM" id="MobiDB-lite"/>
    </source>
</evidence>
<proteinExistence type="predicted"/>
<dbReference type="AlphaFoldDB" id="A0A9W7I9I2"/>
<evidence type="ECO:0000256" key="1">
    <source>
        <dbReference type="PIRSR" id="PIRSR605019-1"/>
    </source>
</evidence>
<dbReference type="PANTHER" id="PTHR31116:SF25">
    <property type="entry name" value="DNA GLYCOSYLASE SUPERFAMILY PROTEIN"/>
    <property type="match status" value="1"/>
</dbReference>
<keyword evidence="4" id="KW-1185">Reference proteome</keyword>
<keyword evidence="1" id="KW-0479">Metal-binding</keyword>
<feature type="binding site" evidence="1">
    <location>
        <position position="300"/>
    </location>
    <ligand>
        <name>Zn(2+)</name>
        <dbReference type="ChEBI" id="CHEBI:29105"/>
    </ligand>
</feature>
<dbReference type="PANTHER" id="PTHR31116">
    <property type="entry name" value="OS04G0501200 PROTEIN"/>
    <property type="match status" value="1"/>
</dbReference>
<dbReference type="InterPro" id="IPR011257">
    <property type="entry name" value="DNA_glycosylase"/>
</dbReference>
<feature type="binding site" evidence="1">
    <location>
        <position position="123"/>
    </location>
    <ligand>
        <name>Zn(2+)</name>
        <dbReference type="ChEBI" id="CHEBI:29105"/>
    </ligand>
</feature>
<dbReference type="GO" id="GO:0008725">
    <property type="term" value="F:DNA-3-methyladenine glycosylase activity"/>
    <property type="evidence" value="ECO:0007669"/>
    <property type="project" value="InterPro"/>
</dbReference>
<sequence length="335" mass="37714">MSVATKPKLSTKPVMEPRAILGPAGNRVRVSVESKRRTEALKKPQRPKVPVSQSPPSVVQSNVSVDSSNSSDSSSSNSSFKTESSRKTVKRNGVKQVKPKVASTADAAVTEISPAISGPLKRCDWITPFSDPLYTSFHDQEWGVPVHDDKKLFELLVFSQALAELSWPTILNKRDIFRKLFDDFDPLSIAHFTEKKMLSLKVDGCLLLSEPKLRAIVENAKVMLKVQQEFGSFSNYCWGFVNHKSLRNVFRYARQVPVKTPKAELMSKDMMRRGFRCVGPTVVYSFMQVTGIVNDHLVTCFRYQECNADAKKEIKPKTEETERLTKDVENICLSH</sequence>
<dbReference type="SUPFAM" id="SSF48150">
    <property type="entry name" value="DNA-glycosylase"/>
    <property type="match status" value="1"/>
</dbReference>
<evidence type="ECO:0000313" key="3">
    <source>
        <dbReference type="EMBL" id="GMI91237.1"/>
    </source>
</evidence>
<feature type="compositionally biased region" description="Low complexity" evidence="2">
    <location>
        <begin position="49"/>
        <end position="79"/>
    </location>
</feature>
<dbReference type="EMBL" id="BSYR01000024">
    <property type="protein sequence ID" value="GMI91237.1"/>
    <property type="molecule type" value="Genomic_DNA"/>
</dbReference>
<keyword evidence="1" id="KW-0862">Zinc</keyword>
<feature type="binding site" evidence="1">
    <location>
        <position position="296"/>
    </location>
    <ligand>
        <name>Zn(2+)</name>
        <dbReference type="ChEBI" id="CHEBI:29105"/>
    </ligand>
</feature>
<organism evidence="3 4">
    <name type="scientific">Hibiscus trionum</name>
    <name type="common">Flower of an hour</name>
    <dbReference type="NCBI Taxonomy" id="183268"/>
    <lineage>
        <taxon>Eukaryota</taxon>
        <taxon>Viridiplantae</taxon>
        <taxon>Streptophyta</taxon>
        <taxon>Embryophyta</taxon>
        <taxon>Tracheophyta</taxon>
        <taxon>Spermatophyta</taxon>
        <taxon>Magnoliopsida</taxon>
        <taxon>eudicotyledons</taxon>
        <taxon>Gunneridae</taxon>
        <taxon>Pentapetalae</taxon>
        <taxon>rosids</taxon>
        <taxon>malvids</taxon>
        <taxon>Malvales</taxon>
        <taxon>Malvaceae</taxon>
        <taxon>Malvoideae</taxon>
        <taxon>Hibiscus</taxon>
    </lineage>
</organism>
<dbReference type="Pfam" id="PF03352">
    <property type="entry name" value="Adenine_glyco"/>
    <property type="match status" value="1"/>
</dbReference>
<protein>
    <recommendedName>
        <fullName evidence="5">DNA-3-methyladenine glycosylase I</fullName>
    </recommendedName>
</protein>
<evidence type="ECO:0000313" key="4">
    <source>
        <dbReference type="Proteomes" id="UP001165190"/>
    </source>
</evidence>
<dbReference type="InterPro" id="IPR005019">
    <property type="entry name" value="Adenine_glyco"/>
</dbReference>
<dbReference type="Proteomes" id="UP001165190">
    <property type="component" value="Unassembled WGS sequence"/>
</dbReference>
<dbReference type="OrthoDB" id="3941538at2759"/>
<feature type="binding site" evidence="1">
    <location>
        <position position="138"/>
    </location>
    <ligand>
        <name>Zn(2+)</name>
        <dbReference type="ChEBI" id="CHEBI:29105"/>
    </ligand>
</feature>
<dbReference type="GO" id="GO:0006284">
    <property type="term" value="P:base-excision repair"/>
    <property type="evidence" value="ECO:0007669"/>
    <property type="project" value="InterPro"/>
</dbReference>
<accession>A0A9W7I9I2</accession>
<feature type="compositionally biased region" description="Basic and acidic residues" evidence="2">
    <location>
        <begin position="30"/>
        <end position="42"/>
    </location>
</feature>
<reference evidence="3" key="1">
    <citation type="submission" date="2023-05" db="EMBL/GenBank/DDBJ databases">
        <title>Genome and transcriptome analyses reveal genes involved in the formation of fine ridges on petal epidermal cells in Hibiscus trionum.</title>
        <authorList>
            <person name="Koshimizu S."/>
            <person name="Masuda S."/>
            <person name="Ishii T."/>
            <person name="Shirasu K."/>
            <person name="Hoshino A."/>
            <person name="Arita M."/>
        </authorList>
    </citation>
    <scope>NUCLEOTIDE SEQUENCE</scope>
    <source>
        <strain evidence="3">Hamamatsu line</strain>
    </source>
</reference>
<comment type="caution">
    <text evidence="3">The sequence shown here is derived from an EMBL/GenBank/DDBJ whole genome shotgun (WGS) entry which is preliminary data.</text>
</comment>
<evidence type="ECO:0008006" key="5">
    <source>
        <dbReference type="Google" id="ProtNLM"/>
    </source>
</evidence>
<gene>
    <name evidence="3" type="ORF">HRI_002793000</name>
</gene>
<feature type="region of interest" description="Disordered" evidence="2">
    <location>
        <begin position="1"/>
        <end position="100"/>
    </location>
</feature>
<dbReference type="Gene3D" id="1.10.340.30">
    <property type="entry name" value="Hypothetical protein, domain 2"/>
    <property type="match status" value="1"/>
</dbReference>
<dbReference type="GO" id="GO:0046872">
    <property type="term" value="F:metal ion binding"/>
    <property type="evidence" value="ECO:0007669"/>
    <property type="project" value="UniProtKB-KW"/>
</dbReference>